<dbReference type="SMART" id="SM00164">
    <property type="entry name" value="TBC"/>
    <property type="match status" value="1"/>
</dbReference>
<evidence type="ECO:0000313" key="3">
    <source>
        <dbReference type="EMBL" id="KAJ8431857.1"/>
    </source>
</evidence>
<dbReference type="GO" id="GO:0005096">
    <property type="term" value="F:GTPase activator activity"/>
    <property type="evidence" value="ECO:0007669"/>
    <property type="project" value="TreeGrafter"/>
</dbReference>
<evidence type="ECO:0000259" key="2">
    <source>
        <dbReference type="PROSITE" id="PS50086"/>
    </source>
</evidence>
<dbReference type="GO" id="GO:0006886">
    <property type="term" value="P:intracellular protein transport"/>
    <property type="evidence" value="ECO:0007669"/>
    <property type="project" value="TreeGrafter"/>
</dbReference>
<comment type="caution">
    <text evidence="3">The sequence shown here is derived from an EMBL/GenBank/DDBJ whole genome shotgun (WGS) entry which is preliminary data.</text>
</comment>
<dbReference type="OrthoDB" id="10263206at2759"/>
<dbReference type="PROSITE" id="PS50086">
    <property type="entry name" value="TBC_RABGAP"/>
    <property type="match status" value="1"/>
</dbReference>
<dbReference type="Gene3D" id="1.10.8.270">
    <property type="entry name" value="putative rabgap domain of human tbc1 domain family member 14 like domains"/>
    <property type="match status" value="1"/>
</dbReference>
<keyword evidence="4" id="KW-1185">Reference proteome</keyword>
<dbReference type="AlphaFoldDB" id="A0A9Q1JVM5"/>
<gene>
    <name evidence="3" type="ORF">Cgig2_023501</name>
</gene>
<protein>
    <recommendedName>
        <fullName evidence="2">Rab-GAP TBC domain-containing protein</fullName>
    </recommendedName>
</protein>
<reference evidence="3" key="1">
    <citation type="submission" date="2022-04" db="EMBL/GenBank/DDBJ databases">
        <title>Carnegiea gigantea Genome sequencing and assembly v2.</title>
        <authorList>
            <person name="Copetti D."/>
            <person name="Sanderson M.J."/>
            <person name="Burquez A."/>
            <person name="Wojciechowski M.F."/>
        </authorList>
    </citation>
    <scope>NUCLEOTIDE SEQUENCE</scope>
    <source>
        <strain evidence="3">SGP5-SGP5p</strain>
        <tissue evidence="3">Aerial part</tissue>
    </source>
</reference>
<proteinExistence type="predicted"/>
<evidence type="ECO:0000256" key="1">
    <source>
        <dbReference type="SAM" id="MobiDB-lite"/>
    </source>
</evidence>
<dbReference type="SUPFAM" id="SSF47923">
    <property type="entry name" value="Ypt/Rab-GAP domain of gyp1p"/>
    <property type="match status" value="1"/>
</dbReference>
<dbReference type="EMBL" id="JAKOGI010000659">
    <property type="protein sequence ID" value="KAJ8431857.1"/>
    <property type="molecule type" value="Genomic_DNA"/>
</dbReference>
<feature type="domain" description="Rab-GAP TBC" evidence="2">
    <location>
        <begin position="117"/>
        <end position="330"/>
    </location>
</feature>
<sequence>MLKGKVKLPEKARKIFPGRIVRPVTEEPEPGLDLGEELEILPPHGLGFGSDKEVEIDPLEEQWEEVRVRSGQSGDGFGPNLKSLIDEDEKRSDLEYELSQDELNLEKLQRIASTGIPGGGSLRATTWKVLLGYLPRSRNLWEKVLGENRSNYAKLREEFLLSPSQISNGEDEQAAVSSGEPAGPLRRHDVSDEDHPLSLGEASVWNRFFEHTEIAEQIDRDLERTHPELSFFSGDSSSSKKHKEAMKNILLLFAKLNPTTRYVQGMNEVLAPIYYVFSTDACEQNAVNAEADSLLVSFGSQAIQWDHFCQQLDNKSSGVSTHPFKAHGDA</sequence>
<feature type="region of interest" description="Disordered" evidence="1">
    <location>
        <begin position="166"/>
        <end position="195"/>
    </location>
</feature>
<dbReference type="PANTHER" id="PTHR22957">
    <property type="entry name" value="TBC1 DOMAIN FAMILY MEMBER GTPASE-ACTIVATING PROTEIN"/>
    <property type="match status" value="1"/>
</dbReference>
<dbReference type="InterPro" id="IPR035969">
    <property type="entry name" value="Rab-GAP_TBC_sf"/>
</dbReference>
<dbReference type="Gene3D" id="1.10.10.750">
    <property type="entry name" value="Ypt/Rab-GAP domain of gyp1p, domain 1"/>
    <property type="match status" value="1"/>
</dbReference>
<dbReference type="Pfam" id="PF00566">
    <property type="entry name" value="RabGAP-TBC"/>
    <property type="match status" value="1"/>
</dbReference>
<name>A0A9Q1JVM5_9CARY</name>
<feature type="compositionally biased region" description="Basic and acidic residues" evidence="1">
    <location>
        <begin position="186"/>
        <end position="195"/>
    </location>
</feature>
<dbReference type="Proteomes" id="UP001153076">
    <property type="component" value="Unassembled WGS sequence"/>
</dbReference>
<organism evidence="3 4">
    <name type="scientific">Carnegiea gigantea</name>
    <dbReference type="NCBI Taxonomy" id="171969"/>
    <lineage>
        <taxon>Eukaryota</taxon>
        <taxon>Viridiplantae</taxon>
        <taxon>Streptophyta</taxon>
        <taxon>Embryophyta</taxon>
        <taxon>Tracheophyta</taxon>
        <taxon>Spermatophyta</taxon>
        <taxon>Magnoliopsida</taxon>
        <taxon>eudicotyledons</taxon>
        <taxon>Gunneridae</taxon>
        <taxon>Pentapetalae</taxon>
        <taxon>Caryophyllales</taxon>
        <taxon>Cactineae</taxon>
        <taxon>Cactaceae</taxon>
        <taxon>Cactoideae</taxon>
        <taxon>Echinocereeae</taxon>
        <taxon>Carnegiea</taxon>
    </lineage>
</organism>
<accession>A0A9Q1JVM5</accession>
<dbReference type="InterPro" id="IPR000195">
    <property type="entry name" value="Rab-GAP-TBC_dom"/>
</dbReference>
<dbReference type="PANTHER" id="PTHR22957:SF495">
    <property type="entry name" value="TBC1 DOMAIN FAMILY MEMBER 13-LIKE ISOFORM X1"/>
    <property type="match status" value="1"/>
</dbReference>
<evidence type="ECO:0000313" key="4">
    <source>
        <dbReference type="Proteomes" id="UP001153076"/>
    </source>
</evidence>